<dbReference type="WBParaSite" id="Pan_g6109.t1">
    <property type="protein sequence ID" value="Pan_g6109.t1"/>
    <property type="gene ID" value="Pan_g6109"/>
</dbReference>
<dbReference type="PANTHER" id="PTHR12281">
    <property type="entry name" value="RP42 RELATED"/>
    <property type="match status" value="1"/>
</dbReference>
<dbReference type="InterPro" id="IPR005176">
    <property type="entry name" value="PONY_dom"/>
</dbReference>
<dbReference type="AlphaFoldDB" id="A0A7E5A0D0"/>
<reference evidence="4" key="2">
    <citation type="submission" date="2020-10" db="UniProtKB">
        <authorList>
            <consortium name="WormBaseParasite"/>
        </authorList>
    </citation>
    <scope>IDENTIFICATION</scope>
</reference>
<protein>
    <recommendedName>
        <fullName evidence="1">Defective in cullin neddylation protein</fullName>
    </recommendedName>
</protein>
<dbReference type="InterPro" id="IPR042460">
    <property type="entry name" value="DCN1-like_PONY"/>
</dbReference>
<comment type="function">
    <text evidence="1">Neddylation of cullins play an essential role in the regulation of SCF-type complexes activity.</text>
</comment>
<evidence type="ECO:0000256" key="1">
    <source>
        <dbReference type="RuleBase" id="RU410713"/>
    </source>
</evidence>
<evidence type="ECO:0000313" key="3">
    <source>
        <dbReference type="Proteomes" id="UP000492821"/>
    </source>
</evidence>
<dbReference type="GO" id="GO:0045116">
    <property type="term" value="P:protein neddylation"/>
    <property type="evidence" value="ECO:0007669"/>
    <property type="project" value="TreeGrafter"/>
</dbReference>
<proteinExistence type="predicted"/>
<dbReference type="InterPro" id="IPR014764">
    <property type="entry name" value="DCN-prot"/>
</dbReference>
<dbReference type="Gene3D" id="1.10.238.200">
    <property type="entry name" value="Cullin, PONY binding domain"/>
    <property type="match status" value="1"/>
</dbReference>
<name>A0A7E5A0D0_PANRE</name>
<dbReference type="Gene3D" id="1.10.238.10">
    <property type="entry name" value="EF-hand"/>
    <property type="match status" value="1"/>
</dbReference>
<dbReference type="PANTHER" id="PTHR12281:SF32">
    <property type="entry name" value="DCN1-LIKE PROTEIN"/>
    <property type="match status" value="1"/>
</dbReference>
<dbReference type="Pfam" id="PF03556">
    <property type="entry name" value="Cullin_binding"/>
    <property type="match status" value="1"/>
</dbReference>
<feature type="domain" description="DCUN1" evidence="2">
    <location>
        <begin position="43"/>
        <end position="231"/>
    </location>
</feature>
<reference evidence="3" key="1">
    <citation type="journal article" date="2013" name="Genetics">
        <title>The draft genome and transcriptome of Panagrellus redivivus are shaped by the harsh demands of a free-living lifestyle.</title>
        <authorList>
            <person name="Srinivasan J."/>
            <person name="Dillman A.R."/>
            <person name="Macchietto M.G."/>
            <person name="Heikkinen L."/>
            <person name="Lakso M."/>
            <person name="Fracchia K.M."/>
            <person name="Antoshechkin I."/>
            <person name="Mortazavi A."/>
            <person name="Wong G."/>
            <person name="Sternberg P.W."/>
        </authorList>
    </citation>
    <scope>NUCLEOTIDE SEQUENCE [LARGE SCALE GENOMIC DNA]</scope>
    <source>
        <strain evidence="3">MT8872</strain>
    </source>
</reference>
<dbReference type="PROSITE" id="PS51229">
    <property type="entry name" value="DCUN1"/>
    <property type="match status" value="1"/>
</dbReference>
<evidence type="ECO:0000313" key="4">
    <source>
        <dbReference type="WBParaSite" id="Pan_g6109.t1"/>
    </source>
</evidence>
<evidence type="ECO:0000259" key="2">
    <source>
        <dbReference type="PROSITE" id="PS51229"/>
    </source>
</evidence>
<sequence>MSWSPTSNNGMQYGPQYRYASGSRNMGYRSAGPSAQQSLPVKSKSSTVRNLFYQYANDPSDNLPGRIGPNGVVRLLQDVKAEPTDCSVLIFAWKCKAQTQCEFSVDEWNTGLTAIRCSDLNDLRAWFKNARNHIQNPADFKDFYKFTFTYAKSLAQRGLPLDVAIAYWQIIYDGNTRVNHWIQWLQNENKSGITQDEWDSFGAFIRQVKADFSNYDETWPTRIDDYVEFCKSGK</sequence>
<dbReference type="GO" id="GO:0000151">
    <property type="term" value="C:ubiquitin ligase complex"/>
    <property type="evidence" value="ECO:0007669"/>
    <property type="project" value="TreeGrafter"/>
</dbReference>
<organism evidence="3 4">
    <name type="scientific">Panagrellus redivivus</name>
    <name type="common">Microworm</name>
    <dbReference type="NCBI Taxonomy" id="6233"/>
    <lineage>
        <taxon>Eukaryota</taxon>
        <taxon>Metazoa</taxon>
        <taxon>Ecdysozoa</taxon>
        <taxon>Nematoda</taxon>
        <taxon>Chromadorea</taxon>
        <taxon>Rhabditida</taxon>
        <taxon>Tylenchina</taxon>
        <taxon>Panagrolaimomorpha</taxon>
        <taxon>Panagrolaimoidea</taxon>
        <taxon>Panagrolaimidae</taxon>
        <taxon>Panagrellus</taxon>
    </lineage>
</organism>
<dbReference type="GO" id="GO:0097602">
    <property type="term" value="F:cullin family protein binding"/>
    <property type="evidence" value="ECO:0007669"/>
    <property type="project" value="TreeGrafter"/>
</dbReference>
<dbReference type="GO" id="GO:0031624">
    <property type="term" value="F:ubiquitin conjugating enzyme binding"/>
    <property type="evidence" value="ECO:0007669"/>
    <property type="project" value="TreeGrafter"/>
</dbReference>
<accession>A0A7E5A0D0</accession>
<keyword evidence="3" id="KW-1185">Reference proteome</keyword>
<dbReference type="GO" id="GO:0032182">
    <property type="term" value="F:ubiquitin-like protein binding"/>
    <property type="evidence" value="ECO:0007669"/>
    <property type="project" value="TreeGrafter"/>
</dbReference>
<dbReference type="Proteomes" id="UP000492821">
    <property type="component" value="Unassembled WGS sequence"/>
</dbReference>